<dbReference type="RefSeq" id="WP_018393385.1">
    <property type="nucleotide sequence ID" value="NZ_LQWZ01000037.1"/>
</dbReference>
<comment type="caution">
    <text evidence="3">The sequence shown here is derived from an EMBL/GenBank/DDBJ whole genome shotgun (WGS) entry which is preliminary data.</text>
</comment>
<dbReference type="InterPro" id="IPR018770">
    <property type="entry name" value="ChloroindolylP_hydrolase"/>
</dbReference>
<proteinExistence type="predicted"/>
<accession>A0A177KHJ7</accession>
<evidence type="ECO:0000313" key="3">
    <source>
        <dbReference type="EMBL" id="OAH52863.1"/>
    </source>
</evidence>
<keyword evidence="2" id="KW-1133">Transmembrane helix</keyword>
<protein>
    <recommendedName>
        <fullName evidence="5">5-bromo-4-chloroindolyl phosphate hydrolysis protein</fullName>
    </recommendedName>
</protein>
<sequence>MRYSFYWFRRSLASLIAALLAASPFDGFLAYGAFALSFAIVFVLYTNLSNMRIQKKYGLNRKEYYYIRDQLQDAKLKLSRLQHLFLKVRSLSSLRQMIELNSLVKRIYSVVKKEPKRFYEIESFFYSHLDSVVELAEKSALLSSKKVKGLDLKQSLIETKETLGDLSKTLEGDLRQVLARDIEHLTIELDVAQRRVKKQETPFEQDKEGAPENEQRISTTTGTRYGRKKR</sequence>
<evidence type="ECO:0000256" key="2">
    <source>
        <dbReference type="SAM" id="Phobius"/>
    </source>
</evidence>
<organism evidence="3 4">
    <name type="scientific">Domibacillus aminovorans</name>
    <dbReference type="NCBI Taxonomy" id="29332"/>
    <lineage>
        <taxon>Bacteria</taxon>
        <taxon>Bacillati</taxon>
        <taxon>Bacillota</taxon>
        <taxon>Bacilli</taxon>
        <taxon>Bacillales</taxon>
        <taxon>Bacillaceae</taxon>
        <taxon>Domibacillus</taxon>
    </lineage>
</organism>
<dbReference type="EMBL" id="LQWZ01000037">
    <property type="protein sequence ID" value="OAH52863.1"/>
    <property type="molecule type" value="Genomic_DNA"/>
</dbReference>
<keyword evidence="2" id="KW-0472">Membrane</keyword>
<dbReference type="Proteomes" id="UP000077271">
    <property type="component" value="Unassembled WGS sequence"/>
</dbReference>
<feature type="compositionally biased region" description="Basic and acidic residues" evidence="1">
    <location>
        <begin position="196"/>
        <end position="215"/>
    </location>
</feature>
<dbReference type="Pfam" id="PF10112">
    <property type="entry name" value="Halogen_Hydrol"/>
    <property type="match status" value="1"/>
</dbReference>
<gene>
    <name evidence="3" type="ORF">AWH48_13710</name>
</gene>
<reference evidence="3 4" key="1">
    <citation type="submission" date="2016-01" db="EMBL/GenBank/DDBJ databases">
        <title>Investigation of taxonomic status of Bacillus aminovorans.</title>
        <authorList>
            <person name="Verma A."/>
            <person name="Pal Y."/>
            <person name="Krishnamurthi S."/>
        </authorList>
    </citation>
    <scope>NUCLEOTIDE SEQUENCE [LARGE SCALE GENOMIC DNA]</scope>
    <source>
        <strain evidence="3 4">DSM 4337</strain>
    </source>
</reference>
<feature type="transmembrane region" description="Helical" evidence="2">
    <location>
        <begin position="34"/>
        <end position="53"/>
    </location>
</feature>
<evidence type="ECO:0000313" key="4">
    <source>
        <dbReference type="Proteomes" id="UP000077271"/>
    </source>
</evidence>
<name>A0A177KHJ7_9BACI</name>
<dbReference type="OrthoDB" id="2081028at2"/>
<feature type="region of interest" description="Disordered" evidence="1">
    <location>
        <begin position="196"/>
        <end position="230"/>
    </location>
</feature>
<evidence type="ECO:0008006" key="5">
    <source>
        <dbReference type="Google" id="ProtNLM"/>
    </source>
</evidence>
<dbReference type="AlphaFoldDB" id="A0A177KHJ7"/>
<evidence type="ECO:0000256" key="1">
    <source>
        <dbReference type="SAM" id="MobiDB-lite"/>
    </source>
</evidence>
<keyword evidence="2" id="KW-0812">Transmembrane</keyword>